<gene>
    <name evidence="2" type="ORF">AB4876_05190</name>
</gene>
<evidence type="ECO:0000256" key="1">
    <source>
        <dbReference type="SAM" id="SignalP"/>
    </source>
</evidence>
<dbReference type="EMBL" id="JBFRYA010000003">
    <property type="protein sequence ID" value="MEX1668296.1"/>
    <property type="molecule type" value="Genomic_DNA"/>
</dbReference>
<keyword evidence="1" id="KW-0732">Signal</keyword>
<proteinExistence type="predicted"/>
<protein>
    <submittedName>
        <fullName evidence="2">Uncharacterized protein</fullName>
    </submittedName>
</protein>
<evidence type="ECO:0000313" key="2">
    <source>
        <dbReference type="EMBL" id="MEX1668296.1"/>
    </source>
</evidence>
<evidence type="ECO:0000313" key="3">
    <source>
        <dbReference type="Proteomes" id="UP001557485"/>
    </source>
</evidence>
<feature type="signal peptide" evidence="1">
    <location>
        <begin position="1"/>
        <end position="19"/>
    </location>
</feature>
<dbReference type="RefSeq" id="WP_368380585.1">
    <property type="nucleotide sequence ID" value="NZ_JBFRYA010000003.1"/>
</dbReference>
<sequence length="95" mass="10276">MLRSLLAMIVVLLCANALADRHHSAKSWLAGSVSDTAECRADFAGSEDPPAKLLNTNTPYTLLDFPDQPQVYAPQNLGAQCIYLNAPIRAPPKLL</sequence>
<name>A0ABV3U327_9GAMM</name>
<accession>A0ABV3U327</accession>
<dbReference type="Proteomes" id="UP001557485">
    <property type="component" value="Unassembled WGS sequence"/>
</dbReference>
<reference evidence="2 3" key="1">
    <citation type="journal article" date="2011" name="Int. J. Syst. Evol. Microbiol.">
        <title>Zhongshania antarctica gen. nov., sp. nov. and Zhongshania guokunii sp. nov., gammaproteobacteria respectively isolated from coastal attached (fast) ice and surface seawater of the Antarctic.</title>
        <authorList>
            <person name="Li H.J."/>
            <person name="Zhang X.Y."/>
            <person name="Chen C.X."/>
            <person name="Zhang Y.J."/>
            <person name="Gao Z.M."/>
            <person name="Yu Y."/>
            <person name="Chen X.L."/>
            <person name="Chen B."/>
            <person name="Zhang Y.Z."/>
        </authorList>
    </citation>
    <scope>NUCLEOTIDE SEQUENCE [LARGE SCALE GENOMIC DNA]</scope>
    <source>
        <strain evidence="2 3">ZS6-22T</strain>
    </source>
</reference>
<organism evidence="2 3">
    <name type="scientific">Zhongshania guokunii</name>
    <dbReference type="NCBI Taxonomy" id="641783"/>
    <lineage>
        <taxon>Bacteria</taxon>
        <taxon>Pseudomonadati</taxon>
        <taxon>Pseudomonadota</taxon>
        <taxon>Gammaproteobacteria</taxon>
        <taxon>Cellvibrionales</taxon>
        <taxon>Spongiibacteraceae</taxon>
        <taxon>Zhongshania</taxon>
    </lineage>
</organism>
<feature type="chain" id="PRO_5046004221" evidence="1">
    <location>
        <begin position="20"/>
        <end position="95"/>
    </location>
</feature>
<keyword evidence="3" id="KW-1185">Reference proteome</keyword>
<comment type="caution">
    <text evidence="2">The sequence shown here is derived from an EMBL/GenBank/DDBJ whole genome shotgun (WGS) entry which is preliminary data.</text>
</comment>